<sequence length="96" mass="10720">MTATAPELQPWWVSARSIRDDVAECLERGDTDMALRLLIDGVNRIPEEADDARSPETPEQAAAIHDRLFDESAIGYLPENDVLYAAELVLPRIQQS</sequence>
<gene>
    <name evidence="1" type="ORF">NCTC12967_01561</name>
</gene>
<protein>
    <submittedName>
        <fullName evidence="1">Uncharacterized protein</fullName>
    </submittedName>
</protein>
<evidence type="ECO:0000313" key="2">
    <source>
        <dbReference type="Proteomes" id="UP000273044"/>
    </source>
</evidence>
<dbReference type="RefSeq" id="WP_061786964.1">
    <property type="nucleotide sequence ID" value="NZ_LR134406.1"/>
</dbReference>
<dbReference type="GeneID" id="64407028"/>
<dbReference type="Proteomes" id="UP000273044">
    <property type="component" value="Chromosome"/>
</dbReference>
<organism evidence="1 2">
    <name type="scientific">Arachnia propionica</name>
    <dbReference type="NCBI Taxonomy" id="1750"/>
    <lineage>
        <taxon>Bacteria</taxon>
        <taxon>Bacillati</taxon>
        <taxon>Actinomycetota</taxon>
        <taxon>Actinomycetes</taxon>
        <taxon>Propionibacteriales</taxon>
        <taxon>Propionibacteriaceae</taxon>
        <taxon>Arachnia</taxon>
    </lineage>
</organism>
<keyword evidence="2" id="KW-1185">Reference proteome</keyword>
<proteinExistence type="predicted"/>
<dbReference type="EMBL" id="LR134406">
    <property type="protein sequence ID" value="VEH70266.1"/>
    <property type="molecule type" value="Genomic_DNA"/>
</dbReference>
<accession>A0A448MYQ8</accession>
<dbReference type="AlphaFoldDB" id="A0A448MYQ8"/>
<evidence type="ECO:0000313" key="1">
    <source>
        <dbReference type="EMBL" id="VEH70266.1"/>
    </source>
</evidence>
<reference evidence="1 2" key="1">
    <citation type="submission" date="2018-12" db="EMBL/GenBank/DDBJ databases">
        <authorList>
            <consortium name="Pathogen Informatics"/>
        </authorList>
    </citation>
    <scope>NUCLEOTIDE SEQUENCE [LARGE SCALE GENOMIC DNA]</scope>
    <source>
        <strain evidence="1 2">NCTC12967</strain>
    </source>
</reference>
<name>A0A448MYQ8_9ACTN</name>